<keyword evidence="7 9" id="KW-0808">Transferase</keyword>
<dbReference type="EMBL" id="JQED01000040">
    <property type="protein sequence ID" value="KGJ89667.1"/>
    <property type="molecule type" value="Genomic_DNA"/>
</dbReference>
<dbReference type="Proteomes" id="UP000029843">
    <property type="component" value="Unassembled WGS sequence"/>
</dbReference>
<gene>
    <name evidence="9" type="primary">tpm</name>
    <name evidence="10" type="ORF">ND2E_3858</name>
</gene>
<dbReference type="GO" id="GO:0032259">
    <property type="term" value="P:methylation"/>
    <property type="evidence" value="ECO:0007669"/>
    <property type="project" value="UniProtKB-KW"/>
</dbReference>
<dbReference type="PATRIC" id="fig|28229.4.peg.3014"/>
<dbReference type="NCBIfam" id="NF009732">
    <property type="entry name" value="PRK13255.1"/>
    <property type="match status" value="1"/>
</dbReference>
<dbReference type="InterPro" id="IPR025835">
    <property type="entry name" value="Thiopurine_S-MeTrfase"/>
</dbReference>
<evidence type="ECO:0000256" key="8">
    <source>
        <dbReference type="ARBA" id="ARBA00022691"/>
    </source>
</evidence>
<dbReference type="InterPro" id="IPR029063">
    <property type="entry name" value="SAM-dependent_MTases_sf"/>
</dbReference>
<dbReference type="EC" id="2.1.1.67" evidence="4 9"/>
<feature type="binding site" evidence="9">
    <location>
        <position position="87"/>
    </location>
    <ligand>
        <name>S-adenosyl-L-methionine</name>
        <dbReference type="ChEBI" id="CHEBI:59789"/>
    </ligand>
</feature>
<evidence type="ECO:0000256" key="1">
    <source>
        <dbReference type="ARBA" id="ARBA00000903"/>
    </source>
</evidence>
<feature type="binding site" evidence="9">
    <location>
        <position position="66"/>
    </location>
    <ligand>
        <name>S-adenosyl-L-methionine</name>
        <dbReference type="ChEBI" id="CHEBI:59789"/>
    </ligand>
</feature>
<dbReference type="GO" id="GO:0008119">
    <property type="term" value="F:thiopurine S-methyltransferase activity"/>
    <property type="evidence" value="ECO:0007669"/>
    <property type="project" value="UniProtKB-UniRule"/>
</dbReference>
<protein>
    <recommendedName>
        <fullName evidence="4 9">Thiopurine S-methyltransferase</fullName>
        <ecNumber evidence="4 9">2.1.1.67</ecNumber>
    </recommendedName>
    <alternativeName>
        <fullName evidence="9">Thiopurine methyltransferase</fullName>
    </alternativeName>
</protein>
<evidence type="ECO:0000256" key="4">
    <source>
        <dbReference type="ARBA" id="ARBA00011905"/>
    </source>
</evidence>
<feature type="binding site" evidence="9">
    <location>
        <position position="144"/>
    </location>
    <ligand>
        <name>S-adenosyl-L-methionine</name>
        <dbReference type="ChEBI" id="CHEBI:59789"/>
    </ligand>
</feature>
<dbReference type="InterPro" id="IPR008854">
    <property type="entry name" value="TPMT"/>
</dbReference>
<dbReference type="AlphaFoldDB" id="A0A099KI71"/>
<keyword evidence="8 9" id="KW-0949">S-adenosyl-L-methionine</keyword>
<feature type="binding site" evidence="9">
    <location>
        <position position="31"/>
    </location>
    <ligand>
        <name>S-adenosyl-L-methionine</name>
        <dbReference type="ChEBI" id="CHEBI:59789"/>
    </ligand>
</feature>
<dbReference type="NCBIfam" id="TIGR03840">
    <property type="entry name" value="TMPT_Se_Te"/>
    <property type="match status" value="1"/>
</dbReference>
<evidence type="ECO:0000256" key="5">
    <source>
        <dbReference type="ARBA" id="ARBA00022490"/>
    </source>
</evidence>
<dbReference type="PIRSF" id="PIRSF023956">
    <property type="entry name" value="Thiopurine_S-methyltransferase"/>
    <property type="match status" value="1"/>
</dbReference>
<dbReference type="PROSITE" id="PS51585">
    <property type="entry name" value="SAM_MT_TPMT"/>
    <property type="match status" value="1"/>
</dbReference>
<evidence type="ECO:0000256" key="7">
    <source>
        <dbReference type="ARBA" id="ARBA00022679"/>
    </source>
</evidence>
<dbReference type="SUPFAM" id="SSF53335">
    <property type="entry name" value="S-adenosyl-L-methionine-dependent methyltransferases"/>
    <property type="match status" value="1"/>
</dbReference>
<evidence type="ECO:0000256" key="9">
    <source>
        <dbReference type="HAMAP-Rule" id="MF_00812"/>
    </source>
</evidence>
<comment type="caution">
    <text evidence="10">The sequence shown here is derived from an EMBL/GenBank/DDBJ whole genome shotgun (WGS) entry which is preliminary data.</text>
</comment>
<keyword evidence="5 9" id="KW-0963">Cytoplasm</keyword>
<dbReference type="PANTHER" id="PTHR10259">
    <property type="entry name" value="THIOPURINE S-METHYLTRANSFERASE"/>
    <property type="match status" value="1"/>
</dbReference>
<evidence type="ECO:0000256" key="2">
    <source>
        <dbReference type="ARBA" id="ARBA00004496"/>
    </source>
</evidence>
<sequence>MVFYTNVFIVLIINLQQLEGYMDSNFWHQRWETNDIGFHQRSVNPLLAEYFNTLSLAEGARLFIPLCGKTLDIAWLLSKGYRVAGAELNQPAVEQLFCELGVEPRVTKLGELICFSAENIDIFVGDIFDLSTELLGDIDAIYDRAALVALPEAMRKQYRAHLLEITHIAPQLLLTFEYDQTVLEGPPFSISSEDINQYYADQYTLKRLKQIEVPGGLKGQCKASETIWLLSAI</sequence>
<evidence type="ECO:0000256" key="6">
    <source>
        <dbReference type="ARBA" id="ARBA00022603"/>
    </source>
</evidence>
<evidence type="ECO:0000256" key="3">
    <source>
        <dbReference type="ARBA" id="ARBA00008145"/>
    </source>
</evidence>
<dbReference type="PANTHER" id="PTHR10259:SF11">
    <property type="entry name" value="THIOPURINE S-METHYLTRANSFERASE"/>
    <property type="match status" value="1"/>
</dbReference>
<dbReference type="GO" id="GO:0010038">
    <property type="term" value="P:response to metal ion"/>
    <property type="evidence" value="ECO:0007669"/>
    <property type="project" value="InterPro"/>
</dbReference>
<dbReference type="FunFam" id="3.40.50.150:FF:000101">
    <property type="entry name" value="Thiopurine S-methyltransferase"/>
    <property type="match status" value="1"/>
</dbReference>
<dbReference type="GO" id="GO:0005737">
    <property type="term" value="C:cytoplasm"/>
    <property type="evidence" value="ECO:0007669"/>
    <property type="project" value="UniProtKB-SubCell"/>
</dbReference>
<evidence type="ECO:0000313" key="11">
    <source>
        <dbReference type="Proteomes" id="UP000029843"/>
    </source>
</evidence>
<evidence type="ECO:0000313" key="10">
    <source>
        <dbReference type="EMBL" id="KGJ89667.1"/>
    </source>
</evidence>
<organism evidence="10 11">
    <name type="scientific">Colwellia psychrerythraea</name>
    <name type="common">Vibrio psychroerythus</name>
    <dbReference type="NCBI Taxonomy" id="28229"/>
    <lineage>
        <taxon>Bacteria</taxon>
        <taxon>Pseudomonadati</taxon>
        <taxon>Pseudomonadota</taxon>
        <taxon>Gammaproteobacteria</taxon>
        <taxon>Alteromonadales</taxon>
        <taxon>Colwelliaceae</taxon>
        <taxon>Colwellia</taxon>
    </lineage>
</organism>
<accession>A0A099KI71</accession>
<dbReference type="InterPro" id="IPR022474">
    <property type="entry name" value="Thiopur_S-MeTfrase_Se/Te_detox"/>
</dbReference>
<comment type="similarity">
    <text evidence="3 9">Belongs to the class I-like SAM-binding methyltransferase superfamily. TPMT family.</text>
</comment>
<comment type="catalytic activity">
    <reaction evidence="1 9">
        <text>S-adenosyl-L-methionine + a thiopurine = S-adenosyl-L-homocysteine + a thiopurine S-methylether.</text>
        <dbReference type="EC" id="2.1.1.67"/>
    </reaction>
</comment>
<name>A0A099KI71_COLPS</name>
<dbReference type="Gene3D" id="3.40.50.150">
    <property type="entry name" value="Vaccinia Virus protein VP39"/>
    <property type="match status" value="1"/>
</dbReference>
<dbReference type="HAMAP" id="MF_00812">
    <property type="entry name" value="Thiopur_methtran"/>
    <property type="match status" value="1"/>
</dbReference>
<dbReference type="Pfam" id="PF05724">
    <property type="entry name" value="TPMT"/>
    <property type="match status" value="1"/>
</dbReference>
<keyword evidence="6 9" id="KW-0489">Methyltransferase</keyword>
<comment type="subcellular location">
    <subcellularLocation>
        <location evidence="2 9">Cytoplasm</location>
    </subcellularLocation>
</comment>
<reference evidence="10 11" key="1">
    <citation type="submission" date="2014-08" db="EMBL/GenBank/DDBJ databases">
        <title>Genomic and Phenotypic Diversity of Colwellia psychrerythraea strains from Disparate Marine Basins.</title>
        <authorList>
            <person name="Techtmann S.M."/>
            <person name="Stelling S.C."/>
            <person name="Utturkar S.M."/>
            <person name="Alshibli N."/>
            <person name="Harris A."/>
            <person name="Brown S.D."/>
            <person name="Hazen T.C."/>
        </authorList>
    </citation>
    <scope>NUCLEOTIDE SEQUENCE [LARGE SCALE GENOMIC DNA]</scope>
    <source>
        <strain evidence="10 11">ND2E</strain>
    </source>
</reference>
<proteinExistence type="inferred from homology"/>